<keyword evidence="4" id="KW-1003">Cell membrane</keyword>
<feature type="transmembrane region" description="Helical" evidence="8">
    <location>
        <begin position="175"/>
        <end position="196"/>
    </location>
</feature>
<evidence type="ECO:0000313" key="9">
    <source>
        <dbReference type="EMBL" id="SDM74728.1"/>
    </source>
</evidence>
<feature type="transmembrane region" description="Helical" evidence="8">
    <location>
        <begin position="285"/>
        <end position="309"/>
    </location>
</feature>
<keyword evidence="7 8" id="KW-0472">Membrane</keyword>
<dbReference type="PANTHER" id="PTHR42002:SF2">
    <property type="entry name" value="ANAEROBIC C4-DICARBOXYLATE TRANSPORTER DCUC-RELATED"/>
    <property type="match status" value="1"/>
</dbReference>
<feature type="transmembrane region" description="Helical" evidence="8">
    <location>
        <begin position="24"/>
        <end position="41"/>
    </location>
</feature>
<feature type="transmembrane region" description="Helical" evidence="8">
    <location>
        <begin position="379"/>
        <end position="395"/>
    </location>
</feature>
<dbReference type="Pfam" id="PF03606">
    <property type="entry name" value="DcuC"/>
    <property type="match status" value="1"/>
</dbReference>
<evidence type="ECO:0000256" key="6">
    <source>
        <dbReference type="ARBA" id="ARBA00022989"/>
    </source>
</evidence>
<feature type="transmembrane region" description="Helical" evidence="8">
    <location>
        <begin position="318"/>
        <end position="340"/>
    </location>
</feature>
<evidence type="ECO:0000256" key="4">
    <source>
        <dbReference type="ARBA" id="ARBA00022475"/>
    </source>
</evidence>
<dbReference type="NCBIfam" id="NF037994">
    <property type="entry name" value="DcuC_1"/>
    <property type="match status" value="1"/>
</dbReference>
<dbReference type="Proteomes" id="UP000214880">
    <property type="component" value="Unassembled WGS sequence"/>
</dbReference>
<evidence type="ECO:0000256" key="1">
    <source>
        <dbReference type="ARBA" id="ARBA00004651"/>
    </source>
</evidence>
<dbReference type="InterPro" id="IPR018385">
    <property type="entry name" value="C4_dicarb_anaerob_car-like"/>
</dbReference>
<keyword evidence="10" id="KW-1185">Reference proteome</keyword>
<dbReference type="STRING" id="146817.SAMN04488502_10717"/>
<dbReference type="PANTHER" id="PTHR42002">
    <property type="entry name" value="ANAEROBIC C4-DICARBOXYLATE TRANSPORTER DCUC-RELATED"/>
    <property type="match status" value="1"/>
</dbReference>
<evidence type="ECO:0000256" key="3">
    <source>
        <dbReference type="ARBA" id="ARBA00022448"/>
    </source>
</evidence>
<dbReference type="EMBL" id="FNHB01000007">
    <property type="protein sequence ID" value="SDM74728.1"/>
    <property type="molecule type" value="Genomic_DNA"/>
</dbReference>
<comment type="subcellular location">
    <subcellularLocation>
        <location evidence="1">Cell membrane</location>
        <topology evidence="1">Multi-pass membrane protein</topology>
    </subcellularLocation>
</comment>
<sequence length="419" mass="43249">MIWIGGFIIILTLAAIIKRYETRLVLFLAGLAMALVAGRPLEAMDAFAKAMVNQGLVTTICTVMGFSYVMKTTGCDSHLVNCLTSLLKRVKFLLIPGSVALTWVLNIALPSTAGCAAAVGAVLIPMLVRSGVHPAMAAACVMGGTFGSTLSPGLVHNPFVAKLANVDVMTVIAGHTPAVFAALVISAASLTTVCYFRQEGPSAQRAAAFGADEEKFKVNPVKAAVPVVPLALLVLGSKMVGVIPPVTVPQAMLMGAMLGFVVTWQDPQEISRSFFKGMGESYAEIIGIIIAAAVFTQGLEIIGLTGALIEKMKQSEDIALYAASFGPYLLAILSGSGDAAALAFNGAVTPHAVQFGFTITDMGSLATISGALGRTMSPVAGATIVCATLAAVSPIEIAKRTAPGMGIALIAMIIIFAMK</sequence>
<keyword evidence="3" id="KW-0813">Transport</keyword>
<feature type="transmembrane region" description="Helical" evidence="8">
    <location>
        <begin position="401"/>
        <end position="418"/>
    </location>
</feature>
<dbReference type="OrthoDB" id="1675518at2"/>
<dbReference type="InterPro" id="IPR004669">
    <property type="entry name" value="C4_dicarb_anaerob_car"/>
</dbReference>
<keyword evidence="5 8" id="KW-0812">Transmembrane</keyword>
<proteinExistence type="inferred from homology"/>
<dbReference type="AlphaFoldDB" id="A0A1G9VRA6"/>
<evidence type="ECO:0000256" key="2">
    <source>
        <dbReference type="ARBA" id="ARBA00005275"/>
    </source>
</evidence>
<reference evidence="9 10" key="1">
    <citation type="submission" date="2016-10" db="EMBL/GenBank/DDBJ databases">
        <authorList>
            <person name="de Groot N.N."/>
        </authorList>
    </citation>
    <scope>NUCLEOTIDE SEQUENCE [LARGE SCALE GENOMIC DNA]</scope>
    <source>
        <strain evidence="9 10">DSM 1736</strain>
    </source>
</reference>
<evidence type="ECO:0000256" key="5">
    <source>
        <dbReference type="ARBA" id="ARBA00022692"/>
    </source>
</evidence>
<gene>
    <name evidence="9" type="ORF">SAMN04488502_10717</name>
</gene>
<protein>
    <submittedName>
        <fullName evidence="9">C4-dicarboxylate transporter, DcuC family</fullName>
    </submittedName>
</protein>
<organism evidence="9 10">
    <name type="scientific">Dendrosporobacter quercicolus</name>
    <dbReference type="NCBI Taxonomy" id="146817"/>
    <lineage>
        <taxon>Bacteria</taxon>
        <taxon>Bacillati</taxon>
        <taxon>Bacillota</taxon>
        <taxon>Negativicutes</taxon>
        <taxon>Selenomonadales</taxon>
        <taxon>Sporomusaceae</taxon>
        <taxon>Dendrosporobacter</taxon>
    </lineage>
</organism>
<keyword evidence="6 8" id="KW-1133">Transmembrane helix</keyword>
<name>A0A1G9VRA6_9FIRM</name>
<accession>A0A1G9VRA6</accession>
<dbReference type="RefSeq" id="WP_092073984.1">
    <property type="nucleotide sequence ID" value="NZ_FNHB01000007.1"/>
</dbReference>
<evidence type="ECO:0000256" key="8">
    <source>
        <dbReference type="SAM" id="Phobius"/>
    </source>
</evidence>
<dbReference type="GO" id="GO:0015556">
    <property type="term" value="F:C4-dicarboxylate transmembrane transporter activity"/>
    <property type="evidence" value="ECO:0007669"/>
    <property type="project" value="InterPro"/>
</dbReference>
<evidence type="ECO:0000256" key="7">
    <source>
        <dbReference type="ARBA" id="ARBA00023136"/>
    </source>
</evidence>
<dbReference type="GO" id="GO:0005886">
    <property type="term" value="C:plasma membrane"/>
    <property type="evidence" value="ECO:0007669"/>
    <property type="project" value="UniProtKB-SubCell"/>
</dbReference>
<comment type="similarity">
    <text evidence="2">Belongs to the DcuC/DcuD transporter (TC 2.A.61) family.</text>
</comment>
<evidence type="ECO:0000313" key="10">
    <source>
        <dbReference type="Proteomes" id="UP000214880"/>
    </source>
</evidence>
<feature type="transmembrane region" description="Helical" evidence="8">
    <location>
        <begin position="135"/>
        <end position="155"/>
    </location>
</feature>
<feature type="transmembrane region" description="Helical" evidence="8">
    <location>
        <begin position="103"/>
        <end position="128"/>
    </location>
</feature>